<dbReference type="GO" id="GO:0007189">
    <property type="term" value="P:adenylate cyclase-activating G protein-coupled receptor signaling pathway"/>
    <property type="evidence" value="ECO:0007669"/>
    <property type="project" value="TreeGrafter"/>
</dbReference>
<evidence type="ECO:0000313" key="10">
    <source>
        <dbReference type="Ensembl" id="ENSHCOP00000019293.1"/>
    </source>
</evidence>
<dbReference type="Pfam" id="PF00473">
    <property type="entry name" value="CRF"/>
    <property type="match status" value="1"/>
</dbReference>
<evidence type="ECO:0000256" key="8">
    <source>
        <dbReference type="SAM" id="SignalP"/>
    </source>
</evidence>
<evidence type="ECO:0000256" key="5">
    <source>
        <dbReference type="ARBA" id="ARBA00022702"/>
    </source>
</evidence>
<evidence type="ECO:0000256" key="7">
    <source>
        <dbReference type="ARBA" id="ARBA00025160"/>
    </source>
</evidence>
<evidence type="ECO:0000259" key="9">
    <source>
        <dbReference type="Pfam" id="PF00473"/>
    </source>
</evidence>
<comment type="similarity">
    <text evidence="2">Belongs to the sauvagine/corticotropin-releasing factor/urotensin I family.</text>
</comment>
<reference evidence="10" key="1">
    <citation type="submission" date="2025-08" db="UniProtKB">
        <authorList>
            <consortium name="Ensembl"/>
        </authorList>
    </citation>
    <scope>IDENTIFICATION</scope>
</reference>
<keyword evidence="6 8" id="KW-0732">Signal</keyword>
<comment type="subcellular location">
    <subcellularLocation>
        <location evidence="1">Secreted</location>
    </subcellularLocation>
</comment>
<keyword evidence="5" id="KW-0372">Hormone</keyword>
<evidence type="ECO:0000313" key="11">
    <source>
        <dbReference type="Proteomes" id="UP000264820"/>
    </source>
</evidence>
<evidence type="ECO:0000256" key="2">
    <source>
        <dbReference type="ARBA" id="ARBA00009287"/>
    </source>
</evidence>
<dbReference type="GO" id="GO:0031669">
    <property type="term" value="P:cellular response to nutrient levels"/>
    <property type="evidence" value="ECO:0007669"/>
    <property type="project" value="TreeGrafter"/>
</dbReference>
<organism evidence="10 11">
    <name type="scientific">Hippocampus comes</name>
    <name type="common">Tiger tail seahorse</name>
    <dbReference type="NCBI Taxonomy" id="109280"/>
    <lineage>
        <taxon>Eukaryota</taxon>
        <taxon>Metazoa</taxon>
        <taxon>Chordata</taxon>
        <taxon>Craniata</taxon>
        <taxon>Vertebrata</taxon>
        <taxon>Euteleostomi</taxon>
        <taxon>Actinopterygii</taxon>
        <taxon>Neopterygii</taxon>
        <taxon>Teleostei</taxon>
        <taxon>Neoteleostei</taxon>
        <taxon>Acanthomorphata</taxon>
        <taxon>Syngnathiaria</taxon>
        <taxon>Syngnathiformes</taxon>
        <taxon>Syngnathoidei</taxon>
        <taxon>Syngnathidae</taxon>
        <taxon>Hippocampus</taxon>
    </lineage>
</organism>
<feature type="domain" description="Corticotropin-releasing factor" evidence="9">
    <location>
        <begin position="53"/>
        <end position="89"/>
    </location>
</feature>
<proteinExistence type="inferred from homology"/>
<dbReference type="Proteomes" id="UP000264820">
    <property type="component" value="Unplaced"/>
</dbReference>
<dbReference type="AlphaFoldDB" id="A0A3Q2YNK0"/>
<sequence length="93" mass="10705">MKIFCNCSFSFCFCCCCFSATTIFIEPITILHCHRRGSLLRNGGKEERRSQLTLSLDLPTNIMNVIFEMAKDQNLRSKADENARLLARIGRRK</sequence>
<dbReference type="Ensembl" id="ENSHCOT00000009097.1">
    <property type="protein sequence ID" value="ENSHCOP00000019293.1"/>
    <property type="gene ID" value="ENSHCOG00000004512.1"/>
</dbReference>
<keyword evidence="11" id="KW-1185">Reference proteome</keyword>
<dbReference type="GO" id="GO:0005179">
    <property type="term" value="F:hormone activity"/>
    <property type="evidence" value="ECO:0007669"/>
    <property type="project" value="UniProtKB-KW"/>
</dbReference>
<accession>A0A3Q2YNK0</accession>
<evidence type="ECO:0000256" key="4">
    <source>
        <dbReference type="ARBA" id="ARBA00022525"/>
    </source>
</evidence>
<dbReference type="GeneTree" id="ENSGT01150000290294"/>
<comment type="subunit">
    <text evidence="3">Binds with high affinity to CRF receptors 2-alpha and 2-beta.</text>
</comment>
<comment type="function">
    <text evidence="7">Suppresses food intake, delays gastric emptying and decreases heat-induced edema. Might represent an endogenous ligand for maintaining homeostasis after stress.</text>
</comment>
<evidence type="ECO:0000256" key="1">
    <source>
        <dbReference type="ARBA" id="ARBA00004613"/>
    </source>
</evidence>
<dbReference type="InterPro" id="IPR000187">
    <property type="entry name" value="CRF"/>
</dbReference>
<name>A0A3Q2YNK0_HIPCM</name>
<dbReference type="STRING" id="109280.ENSHCOP00000019293"/>
<dbReference type="PANTHER" id="PTHR17575">
    <property type="entry name" value="UROCORTIN-2 AND 3"/>
    <property type="match status" value="1"/>
</dbReference>
<dbReference type="GO" id="GO:0051431">
    <property type="term" value="F:corticotropin-releasing hormone receptor 2 binding"/>
    <property type="evidence" value="ECO:0007669"/>
    <property type="project" value="InterPro"/>
</dbReference>
<feature type="chain" id="PRO_5018703601" description="Corticotropin-releasing factor domain-containing protein" evidence="8">
    <location>
        <begin position="20"/>
        <end position="93"/>
    </location>
</feature>
<evidence type="ECO:0000256" key="6">
    <source>
        <dbReference type="ARBA" id="ARBA00022729"/>
    </source>
</evidence>
<dbReference type="PANTHER" id="PTHR17575:SF1">
    <property type="entry name" value="UROCORTIN-3"/>
    <property type="match status" value="1"/>
</dbReference>
<reference evidence="10" key="2">
    <citation type="submission" date="2025-09" db="UniProtKB">
        <authorList>
            <consortium name="Ensembl"/>
        </authorList>
    </citation>
    <scope>IDENTIFICATION</scope>
</reference>
<keyword evidence="4" id="KW-0964">Secreted</keyword>
<dbReference type="InterPro" id="IPR024270">
    <property type="entry name" value="Urocortin_II/III"/>
</dbReference>
<dbReference type="GO" id="GO:0005615">
    <property type="term" value="C:extracellular space"/>
    <property type="evidence" value="ECO:0007669"/>
    <property type="project" value="InterPro"/>
</dbReference>
<dbReference type="GO" id="GO:0009755">
    <property type="term" value="P:hormone-mediated signaling pathway"/>
    <property type="evidence" value="ECO:0007669"/>
    <property type="project" value="TreeGrafter"/>
</dbReference>
<dbReference type="GO" id="GO:0007586">
    <property type="term" value="P:digestion"/>
    <property type="evidence" value="ECO:0007669"/>
    <property type="project" value="InterPro"/>
</dbReference>
<feature type="signal peptide" evidence="8">
    <location>
        <begin position="1"/>
        <end position="19"/>
    </location>
</feature>
<protein>
    <recommendedName>
        <fullName evidence="9">Corticotropin-releasing factor domain-containing protein</fullName>
    </recommendedName>
</protein>
<evidence type="ECO:0000256" key="3">
    <source>
        <dbReference type="ARBA" id="ARBA00011328"/>
    </source>
</evidence>